<accession>A0ACC2QKA6</accession>
<keyword evidence="2" id="KW-1185">Reference proteome</keyword>
<evidence type="ECO:0000313" key="2">
    <source>
        <dbReference type="Proteomes" id="UP001231649"/>
    </source>
</evidence>
<proteinExistence type="predicted"/>
<sequence length="231" mass="26309">MRTELPVCKRCCFCVPLRYGLLTWGYFKLAIGLIVSISLIVTLYHLVEMAIYYSNSYALHHIVVISIVLVILLVDIALNLVFIVGGHTKNASLLRVYYIYNIVLWALTIALLLVMGVLMTPRLTPDDFFSFRGWLMLVDLSSSFVNIVIQSYFLLLLRSEIMKLRGNCEFRFVNNAAEAECTMNYKEGLVNEEKEMQDEKGTCDRDTVCARTCQTNGTCYKNEDGVDNPKV</sequence>
<comment type="caution">
    <text evidence="1">The sequence shown here is derived from an EMBL/GenBank/DDBJ whole genome shotgun (WGS) entry which is preliminary data.</text>
</comment>
<protein>
    <submittedName>
        <fullName evidence="1">Uncharacterized protein</fullName>
    </submittedName>
</protein>
<dbReference type="EMBL" id="CM056779">
    <property type="protein sequence ID" value="KAJ8719399.1"/>
    <property type="molecule type" value="Genomic_DNA"/>
</dbReference>
<dbReference type="Proteomes" id="UP001231649">
    <property type="component" value="Chromosome 3"/>
</dbReference>
<reference evidence="1" key="1">
    <citation type="submission" date="2023-03" db="EMBL/GenBank/DDBJ databases">
        <title>Chromosome-level genomes of two armyworms, Mythimna separata and Mythimna loreyi, provide insights into the biosynthesis and reception of sex pheromones.</title>
        <authorList>
            <person name="Zhao H."/>
        </authorList>
    </citation>
    <scope>NUCLEOTIDE SEQUENCE</scope>
    <source>
        <strain evidence="1">BeijingLab</strain>
    </source>
</reference>
<name>A0ACC2QKA6_9NEOP</name>
<evidence type="ECO:0000313" key="1">
    <source>
        <dbReference type="EMBL" id="KAJ8719399.1"/>
    </source>
</evidence>
<organism evidence="1 2">
    <name type="scientific">Mythimna loreyi</name>
    <dbReference type="NCBI Taxonomy" id="667449"/>
    <lineage>
        <taxon>Eukaryota</taxon>
        <taxon>Metazoa</taxon>
        <taxon>Ecdysozoa</taxon>
        <taxon>Arthropoda</taxon>
        <taxon>Hexapoda</taxon>
        <taxon>Insecta</taxon>
        <taxon>Pterygota</taxon>
        <taxon>Neoptera</taxon>
        <taxon>Endopterygota</taxon>
        <taxon>Lepidoptera</taxon>
        <taxon>Glossata</taxon>
        <taxon>Ditrysia</taxon>
        <taxon>Noctuoidea</taxon>
        <taxon>Noctuidae</taxon>
        <taxon>Noctuinae</taxon>
        <taxon>Hadenini</taxon>
        <taxon>Mythimna</taxon>
    </lineage>
</organism>
<gene>
    <name evidence="1" type="ORF">PYW08_011574</name>
</gene>